<feature type="compositionally biased region" description="Low complexity" evidence="1">
    <location>
        <begin position="154"/>
        <end position="163"/>
    </location>
</feature>
<dbReference type="Proteomes" id="UP001154282">
    <property type="component" value="Unassembled WGS sequence"/>
</dbReference>
<feature type="non-terminal residue" evidence="2">
    <location>
        <position position="1"/>
    </location>
</feature>
<evidence type="ECO:0000256" key="1">
    <source>
        <dbReference type="SAM" id="MobiDB-lite"/>
    </source>
</evidence>
<evidence type="ECO:0000313" key="3">
    <source>
        <dbReference type="Proteomes" id="UP001154282"/>
    </source>
</evidence>
<gene>
    <name evidence="2" type="ORF">LITE_LOCUS40095</name>
</gene>
<comment type="caution">
    <text evidence="2">The sequence shown here is derived from an EMBL/GenBank/DDBJ whole genome shotgun (WGS) entry which is preliminary data.</text>
</comment>
<evidence type="ECO:0000313" key="2">
    <source>
        <dbReference type="EMBL" id="CAI0474564.1"/>
    </source>
</evidence>
<accession>A0AAV0PTR9</accession>
<proteinExistence type="predicted"/>
<feature type="region of interest" description="Disordered" evidence="1">
    <location>
        <begin position="142"/>
        <end position="164"/>
    </location>
</feature>
<organism evidence="2 3">
    <name type="scientific">Linum tenue</name>
    <dbReference type="NCBI Taxonomy" id="586396"/>
    <lineage>
        <taxon>Eukaryota</taxon>
        <taxon>Viridiplantae</taxon>
        <taxon>Streptophyta</taxon>
        <taxon>Embryophyta</taxon>
        <taxon>Tracheophyta</taxon>
        <taxon>Spermatophyta</taxon>
        <taxon>Magnoliopsida</taxon>
        <taxon>eudicotyledons</taxon>
        <taxon>Gunneridae</taxon>
        <taxon>Pentapetalae</taxon>
        <taxon>rosids</taxon>
        <taxon>fabids</taxon>
        <taxon>Malpighiales</taxon>
        <taxon>Linaceae</taxon>
        <taxon>Linum</taxon>
    </lineage>
</organism>
<dbReference type="AlphaFoldDB" id="A0AAV0PTR9"/>
<sequence length="221" mass="24689">CFTFCRFLCARSATSFDFQLAAAASGFEIAASLNRWNLTPSQSHSFRYIKPMPLLLEPKIRKGTSSRQFVTPLCFPVHPNHVFLLLLQCCPLPNSWLRLYLVGDKWFLPLYPLHNPFLLSVSCKRWKTLKVSSLLVTMEPAAEHGGSNEDSDDTVSSSSYSSSIHGEEQQKLTVVVVVVMYQQEKGSELVEPPMFRMGDGRSSAAAEEGTWNGHDSLVGEK</sequence>
<reference evidence="2" key="1">
    <citation type="submission" date="2022-08" db="EMBL/GenBank/DDBJ databases">
        <authorList>
            <person name="Gutierrez-Valencia J."/>
        </authorList>
    </citation>
    <scope>NUCLEOTIDE SEQUENCE</scope>
</reference>
<protein>
    <submittedName>
        <fullName evidence="2">Uncharacterized protein</fullName>
    </submittedName>
</protein>
<dbReference type="EMBL" id="CAMGYJ010000009">
    <property type="protein sequence ID" value="CAI0474564.1"/>
    <property type="molecule type" value="Genomic_DNA"/>
</dbReference>
<keyword evidence="3" id="KW-1185">Reference proteome</keyword>
<feature type="region of interest" description="Disordered" evidence="1">
    <location>
        <begin position="191"/>
        <end position="221"/>
    </location>
</feature>
<name>A0AAV0PTR9_9ROSI</name>